<feature type="transmembrane region" description="Helical" evidence="1">
    <location>
        <begin position="77"/>
        <end position="94"/>
    </location>
</feature>
<dbReference type="AlphaFoldDB" id="A0A1Z4C382"/>
<proteinExistence type="predicted"/>
<dbReference type="InterPro" id="IPR007359">
    <property type="entry name" value="SigmaE_reg_RseC_MucC"/>
</dbReference>
<dbReference type="PANTHER" id="PTHR35867:SF1">
    <property type="entry name" value="PROTEIN RSEC"/>
    <property type="match status" value="1"/>
</dbReference>
<organism evidence="2 3">
    <name type="scientific">Methylovulum psychrotolerans</name>
    <dbReference type="NCBI Taxonomy" id="1704499"/>
    <lineage>
        <taxon>Bacteria</taxon>
        <taxon>Pseudomonadati</taxon>
        <taxon>Pseudomonadota</taxon>
        <taxon>Gammaproteobacteria</taxon>
        <taxon>Methylococcales</taxon>
        <taxon>Methylococcaceae</taxon>
        <taxon>Methylovulum</taxon>
    </lineage>
</organism>
<reference evidence="2 3" key="1">
    <citation type="submission" date="2017-06" db="EMBL/GenBank/DDBJ databases">
        <title>Genome Sequencing of the methanotroph Methylovulum psychrotolerants str. HV10-M2 isolated from a high-altitude environment.</title>
        <authorList>
            <person name="Mateos-Rivera A."/>
        </authorList>
    </citation>
    <scope>NUCLEOTIDE SEQUENCE [LARGE SCALE GENOMIC DNA]</scope>
    <source>
        <strain evidence="2 3">HV10_M2</strain>
    </source>
</reference>
<dbReference type="PANTHER" id="PTHR35867">
    <property type="entry name" value="PROTEIN RSEC"/>
    <property type="match status" value="1"/>
</dbReference>
<accession>A0A1Z4C382</accession>
<dbReference type="EMBL" id="CP022129">
    <property type="protein sequence ID" value="ASF47975.1"/>
    <property type="molecule type" value="Genomic_DNA"/>
</dbReference>
<dbReference type="PIRSF" id="PIRSF004923">
    <property type="entry name" value="RseC"/>
    <property type="match status" value="1"/>
</dbReference>
<evidence type="ECO:0000313" key="2">
    <source>
        <dbReference type="EMBL" id="ASF47975.1"/>
    </source>
</evidence>
<keyword evidence="1" id="KW-1133">Transmembrane helix</keyword>
<keyword evidence="1" id="KW-0812">Transmembrane</keyword>
<dbReference type="OrthoDB" id="9795854at2"/>
<feature type="transmembrane region" description="Helical" evidence="1">
    <location>
        <begin position="106"/>
        <end position="123"/>
    </location>
</feature>
<name>A0A1Z4C382_9GAMM</name>
<dbReference type="Proteomes" id="UP000197019">
    <property type="component" value="Chromosome"/>
</dbReference>
<evidence type="ECO:0000256" key="1">
    <source>
        <dbReference type="SAM" id="Phobius"/>
    </source>
</evidence>
<keyword evidence="3" id="KW-1185">Reference proteome</keyword>
<dbReference type="Pfam" id="PF04246">
    <property type="entry name" value="RseC_MucC"/>
    <property type="match status" value="1"/>
</dbReference>
<dbReference type="RefSeq" id="WP_088620845.1">
    <property type="nucleotide sequence ID" value="NZ_CP022129.1"/>
</dbReference>
<dbReference type="InterPro" id="IPR026268">
    <property type="entry name" value="RseC"/>
</dbReference>
<dbReference type="KEGG" id="mpsy:CEK71_18950"/>
<evidence type="ECO:0000313" key="3">
    <source>
        <dbReference type="Proteomes" id="UP000197019"/>
    </source>
</evidence>
<protein>
    <submittedName>
        <fullName evidence="2">Fis family transcriptional regulator</fullName>
    </submittedName>
</protein>
<keyword evidence="1" id="KW-0472">Membrane</keyword>
<sequence>MIEATAVVVKTTDQQIWITGGEQSACGACQQKASCTTAALDSTFKKKPVPITSALPLNTGDRVLVAIDEGVVLRSTLLLYLLPLLALLLGAGLAESLFGQQQHADLWIAASAIGSLLLSLYLIHKGQNLGLVGTPPTPVIIKKL</sequence>
<gene>
    <name evidence="2" type="ORF">CEK71_18950</name>
</gene>